<dbReference type="PANTHER" id="PTHR43884">
    <property type="entry name" value="ACYL-COA DEHYDROGENASE"/>
    <property type="match status" value="1"/>
</dbReference>
<evidence type="ECO:0000256" key="2">
    <source>
        <dbReference type="ARBA" id="ARBA00009347"/>
    </source>
</evidence>
<comment type="similarity">
    <text evidence="2 5">Belongs to the acyl-CoA dehydrogenase family.</text>
</comment>
<evidence type="ECO:0000313" key="10">
    <source>
        <dbReference type="Proteomes" id="UP001596434"/>
    </source>
</evidence>
<evidence type="ECO:0000313" key="9">
    <source>
        <dbReference type="EMBL" id="MFC7256724.1"/>
    </source>
</evidence>
<comment type="cofactor">
    <cofactor evidence="1 5">
        <name>FAD</name>
        <dbReference type="ChEBI" id="CHEBI:57692"/>
    </cofactor>
</comment>
<dbReference type="InterPro" id="IPR006089">
    <property type="entry name" value="Acyl-CoA_DH_CS"/>
</dbReference>
<keyword evidence="5 9" id="KW-0560">Oxidoreductase</keyword>
<dbReference type="Pfam" id="PF00441">
    <property type="entry name" value="Acyl-CoA_dh_1"/>
    <property type="match status" value="1"/>
</dbReference>
<sequence length="378" mass="41544">MQLLTTDQREFVDEVREVAEREFADEAYTWEGEVPWENIETLRESGLYGVNLPEEYGGQGLTDFEAMLLVETVGRVCPDTGYLAHNQHFTAPRSINHLGTKAAKEKYLPLVTEENEFVAFAISEPDAGSDVAAMETAATDVEGGVIVDGEKTWVGNASKAAAAVVWTKFDDGLGSVVVDFEDANVEIVNRYENMAGQEQTHFRIHDAFVPEEDVLARGTSGFIEQIDAINWDRVGCAAIANAQAACAIDLALEYAQGREQFGQKIGDFQGIEWKFADAATQLEASRALTYTVTRNAVERGGSPDRMHAAMIALFSANMVEKVASEALQVHGARGYQRGNPIEYLYRVARRWRLAGGTDEIQRNNIADVLSDEGTSALF</sequence>
<gene>
    <name evidence="9" type="ORF">ACFQKE_15670</name>
</gene>
<dbReference type="Gene3D" id="1.20.140.10">
    <property type="entry name" value="Butyryl-CoA Dehydrogenase, subunit A, domain 3"/>
    <property type="match status" value="1"/>
</dbReference>
<dbReference type="PANTHER" id="PTHR43884:SF12">
    <property type="entry name" value="ISOVALERYL-COA DEHYDROGENASE, MITOCHONDRIAL-RELATED"/>
    <property type="match status" value="1"/>
</dbReference>
<evidence type="ECO:0000256" key="1">
    <source>
        <dbReference type="ARBA" id="ARBA00001974"/>
    </source>
</evidence>
<reference evidence="9 10" key="1">
    <citation type="journal article" date="2019" name="Int. J. Syst. Evol. Microbiol.">
        <title>The Global Catalogue of Microorganisms (GCM) 10K type strain sequencing project: providing services to taxonomists for standard genome sequencing and annotation.</title>
        <authorList>
            <consortium name="The Broad Institute Genomics Platform"/>
            <consortium name="The Broad Institute Genome Sequencing Center for Infectious Disease"/>
            <person name="Wu L."/>
            <person name="Ma J."/>
        </authorList>
    </citation>
    <scope>NUCLEOTIDE SEQUENCE [LARGE SCALE GENOMIC DNA]</scope>
    <source>
        <strain evidence="9 10">GX21</strain>
    </source>
</reference>
<dbReference type="InterPro" id="IPR046373">
    <property type="entry name" value="Acyl-CoA_Oxase/DH_mid-dom_sf"/>
</dbReference>
<evidence type="ECO:0000259" key="8">
    <source>
        <dbReference type="Pfam" id="PF02771"/>
    </source>
</evidence>
<dbReference type="RefSeq" id="WP_379706008.1">
    <property type="nucleotide sequence ID" value="NZ_JBHTAT010000001.1"/>
</dbReference>
<evidence type="ECO:0000256" key="3">
    <source>
        <dbReference type="ARBA" id="ARBA00022630"/>
    </source>
</evidence>
<organism evidence="9 10">
    <name type="scientific">Haloplanus litoreus</name>
    <dbReference type="NCBI Taxonomy" id="767515"/>
    <lineage>
        <taxon>Archaea</taxon>
        <taxon>Methanobacteriati</taxon>
        <taxon>Methanobacteriota</taxon>
        <taxon>Stenosarchaea group</taxon>
        <taxon>Halobacteria</taxon>
        <taxon>Halobacteriales</taxon>
        <taxon>Haloferacaceae</taxon>
        <taxon>Haloplanus</taxon>
    </lineage>
</organism>
<dbReference type="SUPFAM" id="SSF56645">
    <property type="entry name" value="Acyl-CoA dehydrogenase NM domain-like"/>
    <property type="match status" value="1"/>
</dbReference>
<dbReference type="InterPro" id="IPR009075">
    <property type="entry name" value="AcylCo_DH/oxidase_C"/>
</dbReference>
<dbReference type="InterPro" id="IPR037069">
    <property type="entry name" value="AcylCoA_DH/ox_N_sf"/>
</dbReference>
<accession>A0ABD6A2E6</accession>
<protein>
    <submittedName>
        <fullName evidence="9">Acyl-CoA dehydrogenase family protein</fullName>
        <ecNumber evidence="9">1.-.-.-</ecNumber>
    </submittedName>
</protein>
<dbReference type="GeneID" id="96955118"/>
<dbReference type="Pfam" id="PF02771">
    <property type="entry name" value="Acyl-CoA_dh_N"/>
    <property type="match status" value="1"/>
</dbReference>
<dbReference type="GO" id="GO:0016627">
    <property type="term" value="F:oxidoreductase activity, acting on the CH-CH group of donors"/>
    <property type="evidence" value="ECO:0007669"/>
    <property type="project" value="UniProtKB-ARBA"/>
</dbReference>
<dbReference type="InterPro" id="IPR006091">
    <property type="entry name" value="Acyl-CoA_Oxase/DH_mid-dom"/>
</dbReference>
<feature type="domain" description="Acyl-CoA dehydrogenase/oxidase C-terminal" evidence="6">
    <location>
        <begin position="221"/>
        <end position="369"/>
    </location>
</feature>
<keyword evidence="4 5" id="KW-0274">FAD</keyword>
<feature type="domain" description="Acyl-CoA dehydrogenase/oxidase N-terminal" evidence="8">
    <location>
        <begin position="5"/>
        <end position="112"/>
    </location>
</feature>
<dbReference type="PIRSF" id="PIRSF016578">
    <property type="entry name" value="HsaA"/>
    <property type="match status" value="1"/>
</dbReference>
<dbReference type="InterPro" id="IPR009100">
    <property type="entry name" value="AcylCoA_DH/oxidase_NM_dom_sf"/>
</dbReference>
<dbReference type="InterPro" id="IPR036250">
    <property type="entry name" value="AcylCo_DH-like_C"/>
</dbReference>
<name>A0ABD6A2E6_9EURY</name>
<comment type="caution">
    <text evidence="9">The sequence shown here is derived from an EMBL/GenBank/DDBJ whole genome shotgun (WGS) entry which is preliminary data.</text>
</comment>
<evidence type="ECO:0000259" key="6">
    <source>
        <dbReference type="Pfam" id="PF00441"/>
    </source>
</evidence>
<dbReference type="AlphaFoldDB" id="A0ABD6A2E6"/>
<dbReference type="Proteomes" id="UP001596434">
    <property type="component" value="Unassembled WGS sequence"/>
</dbReference>
<evidence type="ECO:0000256" key="5">
    <source>
        <dbReference type="RuleBase" id="RU362125"/>
    </source>
</evidence>
<dbReference type="CDD" id="cd00567">
    <property type="entry name" value="ACAD"/>
    <property type="match status" value="1"/>
</dbReference>
<keyword evidence="3 5" id="KW-0285">Flavoprotein</keyword>
<dbReference type="Gene3D" id="1.10.540.10">
    <property type="entry name" value="Acyl-CoA dehydrogenase/oxidase, N-terminal domain"/>
    <property type="match status" value="1"/>
</dbReference>
<dbReference type="InterPro" id="IPR013786">
    <property type="entry name" value="AcylCoA_DH/ox_N"/>
</dbReference>
<dbReference type="PROSITE" id="PS00072">
    <property type="entry name" value="ACYL_COA_DH_1"/>
    <property type="match status" value="1"/>
</dbReference>
<dbReference type="SUPFAM" id="SSF47203">
    <property type="entry name" value="Acyl-CoA dehydrogenase C-terminal domain-like"/>
    <property type="match status" value="1"/>
</dbReference>
<evidence type="ECO:0000256" key="4">
    <source>
        <dbReference type="ARBA" id="ARBA00022827"/>
    </source>
</evidence>
<dbReference type="Pfam" id="PF02770">
    <property type="entry name" value="Acyl-CoA_dh_M"/>
    <property type="match status" value="1"/>
</dbReference>
<dbReference type="Gene3D" id="2.40.110.10">
    <property type="entry name" value="Butyryl-CoA Dehydrogenase, subunit A, domain 2"/>
    <property type="match status" value="1"/>
</dbReference>
<feature type="domain" description="Acyl-CoA oxidase/dehydrogenase middle" evidence="7">
    <location>
        <begin position="119"/>
        <end position="198"/>
    </location>
</feature>
<proteinExistence type="inferred from homology"/>
<dbReference type="EMBL" id="JBHTAT010000001">
    <property type="protein sequence ID" value="MFC7256724.1"/>
    <property type="molecule type" value="Genomic_DNA"/>
</dbReference>
<keyword evidence="10" id="KW-1185">Reference proteome</keyword>
<evidence type="ECO:0000259" key="7">
    <source>
        <dbReference type="Pfam" id="PF02770"/>
    </source>
</evidence>
<dbReference type="EC" id="1.-.-.-" evidence="9"/>